<organism evidence="1">
    <name type="scientific">Microvirga ossetica</name>
    <dbReference type="NCBI Taxonomy" id="1882682"/>
    <lineage>
        <taxon>Bacteria</taxon>
        <taxon>Pseudomonadati</taxon>
        <taxon>Pseudomonadota</taxon>
        <taxon>Alphaproteobacteria</taxon>
        <taxon>Hyphomicrobiales</taxon>
        <taxon>Methylobacteriaceae</taxon>
        <taxon>Microvirga</taxon>
    </lineage>
</organism>
<evidence type="ECO:0000313" key="1">
    <source>
        <dbReference type="EMBL" id="ANY85446.1"/>
    </source>
</evidence>
<dbReference type="EMBL" id="CP016621">
    <property type="protein sequence ID" value="ANY85446.1"/>
    <property type="molecule type" value="Genomic_DNA"/>
</dbReference>
<protein>
    <submittedName>
        <fullName evidence="1">Uncharacterized protein</fullName>
    </submittedName>
</protein>
<geneLocation type="plasmid" evidence="1">
    <name>unnamed5</name>
</geneLocation>
<reference evidence="1" key="1">
    <citation type="submission" date="2016-07" db="EMBL/GenBank/DDBJ databases">
        <title>Microvirga ossetica sp. nov. a new species of rhizobia isolated from root nodules of the legume species Vicia alpestris Steven originated from North Ossetia region in the Caucasus.</title>
        <authorList>
            <person name="Safronova V.I."/>
            <person name="Kuznetsova I.G."/>
            <person name="Sazanova A.L."/>
            <person name="Belimov A."/>
            <person name="Andronov E."/>
            <person name="Osledkin Y.S."/>
            <person name="Onishchuk O.P."/>
            <person name="Kurchak O.N."/>
            <person name="Shaposhnikov A.I."/>
            <person name="Willems A."/>
            <person name="Tikhonovich I.A."/>
        </authorList>
    </citation>
    <scope>NUCLEOTIDE SEQUENCE [LARGE SCALE GENOMIC DNA]</scope>
    <source>
        <strain evidence="1">V5/3M</strain>
        <plasmid evidence="1">unnamed5</plasmid>
    </source>
</reference>
<accession>A0A1B2EZQ9</accession>
<dbReference type="OrthoDB" id="7742228at2"/>
<proteinExistence type="predicted"/>
<dbReference type="RefSeq" id="WP_099516219.1">
    <property type="nucleotide sequence ID" value="NZ_CP016621.1"/>
</dbReference>
<dbReference type="KEGG" id="moc:BB934_45340"/>
<name>A0A1B2EZQ9_9HYPH</name>
<keyword evidence="1" id="KW-0614">Plasmid</keyword>
<dbReference type="AlphaFoldDB" id="A0A1B2EZQ9"/>
<sequence>MSKKLNILVTDEAALEAAIEPIRGRATTWTHPASGIRNVAELAESRLAKAGLPPSHSVGVVAVHTSMGPESNSYDYGVTGSRITLKRSRDGWRFVGYEKIGLYPKQGGKLDLTFQERHREAMVAAILRNNRITVKSATTEQKEAA</sequence>
<gene>
    <name evidence="1" type="ORF">BB934_45340</name>
</gene>